<keyword evidence="1" id="KW-0812">Transmembrane</keyword>
<keyword evidence="1" id="KW-0472">Membrane</keyword>
<evidence type="ECO:0000256" key="1">
    <source>
        <dbReference type="SAM" id="Phobius"/>
    </source>
</evidence>
<reference evidence="2" key="1">
    <citation type="journal article" date="2023" name="Mol. Phylogenet. Evol.">
        <title>Genome-scale phylogeny and comparative genomics of the fungal order Sordariales.</title>
        <authorList>
            <person name="Hensen N."/>
            <person name="Bonometti L."/>
            <person name="Westerberg I."/>
            <person name="Brannstrom I.O."/>
            <person name="Guillou S."/>
            <person name="Cros-Aarteil S."/>
            <person name="Calhoun S."/>
            <person name="Haridas S."/>
            <person name="Kuo A."/>
            <person name="Mondo S."/>
            <person name="Pangilinan J."/>
            <person name="Riley R."/>
            <person name="LaButti K."/>
            <person name="Andreopoulos B."/>
            <person name="Lipzen A."/>
            <person name="Chen C."/>
            <person name="Yan M."/>
            <person name="Daum C."/>
            <person name="Ng V."/>
            <person name="Clum A."/>
            <person name="Steindorff A."/>
            <person name="Ohm R.A."/>
            <person name="Martin F."/>
            <person name="Silar P."/>
            <person name="Natvig D.O."/>
            <person name="Lalanne C."/>
            <person name="Gautier V."/>
            <person name="Ament-Velasquez S.L."/>
            <person name="Kruys A."/>
            <person name="Hutchinson M.I."/>
            <person name="Powell A.J."/>
            <person name="Barry K."/>
            <person name="Miller A.N."/>
            <person name="Grigoriev I.V."/>
            <person name="Debuchy R."/>
            <person name="Gladieux P."/>
            <person name="Hiltunen Thoren M."/>
            <person name="Johannesson H."/>
        </authorList>
    </citation>
    <scope>NUCLEOTIDE SEQUENCE</scope>
    <source>
        <strain evidence="2">CBS 232.78</strain>
    </source>
</reference>
<keyword evidence="3" id="KW-1185">Reference proteome</keyword>
<dbReference type="Proteomes" id="UP001285441">
    <property type="component" value="Unassembled WGS sequence"/>
</dbReference>
<protein>
    <submittedName>
        <fullName evidence="2">Uncharacterized protein</fullName>
    </submittedName>
</protein>
<gene>
    <name evidence="2" type="ORF">B0H63DRAFT_218751</name>
</gene>
<feature type="transmembrane region" description="Helical" evidence="1">
    <location>
        <begin position="81"/>
        <end position="100"/>
    </location>
</feature>
<feature type="transmembrane region" description="Helical" evidence="1">
    <location>
        <begin position="12"/>
        <end position="29"/>
    </location>
</feature>
<evidence type="ECO:0000313" key="3">
    <source>
        <dbReference type="Proteomes" id="UP001285441"/>
    </source>
</evidence>
<comment type="caution">
    <text evidence="2">The sequence shown here is derived from an EMBL/GenBank/DDBJ whole genome shotgun (WGS) entry which is preliminary data.</text>
</comment>
<name>A0AAE0KJ28_9PEZI</name>
<reference evidence="2" key="2">
    <citation type="submission" date="2023-06" db="EMBL/GenBank/DDBJ databases">
        <authorList>
            <consortium name="Lawrence Berkeley National Laboratory"/>
            <person name="Haridas S."/>
            <person name="Hensen N."/>
            <person name="Bonometti L."/>
            <person name="Westerberg I."/>
            <person name="Brannstrom I.O."/>
            <person name="Guillou S."/>
            <person name="Cros-Aarteil S."/>
            <person name="Calhoun S."/>
            <person name="Kuo A."/>
            <person name="Mondo S."/>
            <person name="Pangilinan J."/>
            <person name="Riley R."/>
            <person name="LaButti K."/>
            <person name="Andreopoulos B."/>
            <person name="Lipzen A."/>
            <person name="Chen C."/>
            <person name="Yanf M."/>
            <person name="Daum C."/>
            <person name="Ng V."/>
            <person name="Clum A."/>
            <person name="Steindorff A."/>
            <person name="Ohm R."/>
            <person name="Martin F."/>
            <person name="Silar P."/>
            <person name="Natvig D."/>
            <person name="Lalanne C."/>
            <person name="Gautier V."/>
            <person name="Ament-velasquez S.L."/>
            <person name="Kruys A."/>
            <person name="Hutchinson M.I."/>
            <person name="Powell A.J."/>
            <person name="Barry K."/>
            <person name="Miller A.N."/>
            <person name="Grigoriev I.V."/>
            <person name="Debuchy R."/>
            <person name="Gladieux P."/>
            <person name="Thoren M.H."/>
            <person name="Johannesson H."/>
        </authorList>
    </citation>
    <scope>NUCLEOTIDE SEQUENCE</scope>
    <source>
        <strain evidence="2">CBS 232.78</strain>
    </source>
</reference>
<dbReference type="AlphaFoldDB" id="A0AAE0KJ28"/>
<evidence type="ECO:0000313" key="2">
    <source>
        <dbReference type="EMBL" id="KAK3377418.1"/>
    </source>
</evidence>
<keyword evidence="1" id="KW-1133">Transmembrane helix</keyword>
<dbReference type="EMBL" id="JAULSW010000006">
    <property type="protein sequence ID" value="KAK3377418.1"/>
    <property type="molecule type" value="Genomic_DNA"/>
</dbReference>
<proteinExistence type="predicted"/>
<accession>A0AAE0KJ28</accession>
<organism evidence="2 3">
    <name type="scientific">Podospora didyma</name>
    <dbReference type="NCBI Taxonomy" id="330526"/>
    <lineage>
        <taxon>Eukaryota</taxon>
        <taxon>Fungi</taxon>
        <taxon>Dikarya</taxon>
        <taxon>Ascomycota</taxon>
        <taxon>Pezizomycotina</taxon>
        <taxon>Sordariomycetes</taxon>
        <taxon>Sordariomycetidae</taxon>
        <taxon>Sordariales</taxon>
        <taxon>Podosporaceae</taxon>
        <taxon>Podospora</taxon>
    </lineage>
</organism>
<sequence length="109" mass="12229">MKHRVSVGSMWTLQSIMLMGAMIFVGTIWKTAEEWSEIPGCMADMAHQISKHSRLLGWEKIRNKLPASAQLEIPDSNSVSWVLPSFLIMVLLTLFSLFSASSMPPTYLS</sequence>